<name>A0ABQ2V3F4_9ACTN</name>
<comment type="caution">
    <text evidence="2">The sequence shown here is derived from an EMBL/GenBank/DDBJ whole genome shotgun (WGS) entry which is preliminary data.</text>
</comment>
<reference evidence="3" key="1">
    <citation type="journal article" date="2019" name="Int. J. Syst. Evol. Microbiol.">
        <title>The Global Catalogue of Microorganisms (GCM) 10K type strain sequencing project: providing services to taxonomists for standard genome sequencing and annotation.</title>
        <authorList>
            <consortium name="The Broad Institute Genomics Platform"/>
            <consortium name="The Broad Institute Genome Sequencing Center for Infectious Disease"/>
            <person name="Wu L."/>
            <person name="Ma J."/>
        </authorList>
    </citation>
    <scope>NUCLEOTIDE SEQUENCE [LARGE SCALE GENOMIC DNA]</scope>
    <source>
        <strain evidence="3">JCM 3399</strain>
    </source>
</reference>
<protein>
    <submittedName>
        <fullName evidence="2">Uncharacterized protein</fullName>
    </submittedName>
</protein>
<accession>A0ABQ2V3F4</accession>
<organism evidence="2 3">
    <name type="scientific">Streptomyces albospinus</name>
    <dbReference type="NCBI Taxonomy" id="285515"/>
    <lineage>
        <taxon>Bacteria</taxon>
        <taxon>Bacillati</taxon>
        <taxon>Actinomycetota</taxon>
        <taxon>Actinomycetes</taxon>
        <taxon>Kitasatosporales</taxon>
        <taxon>Streptomycetaceae</taxon>
        <taxon>Streptomyces</taxon>
    </lineage>
</organism>
<evidence type="ECO:0000313" key="3">
    <source>
        <dbReference type="Proteomes" id="UP000654471"/>
    </source>
</evidence>
<evidence type="ECO:0000313" key="2">
    <source>
        <dbReference type="EMBL" id="GGU67244.1"/>
    </source>
</evidence>
<keyword evidence="3" id="KW-1185">Reference proteome</keyword>
<dbReference type="Proteomes" id="UP000654471">
    <property type="component" value="Unassembled WGS sequence"/>
</dbReference>
<gene>
    <name evidence="2" type="ORF">GCM10010211_35600</name>
</gene>
<proteinExistence type="predicted"/>
<sequence>MGEQEFHGNRSAERLIEGPPDLSHRAPPDGVSQPVSARYQHVFFILMPKDVLIAASHDSPWGADQGAGCRSGPSVPALQPCLSGQRRARLLRVAPPEDEDACMVSG</sequence>
<feature type="region of interest" description="Disordered" evidence="1">
    <location>
        <begin position="1"/>
        <end position="32"/>
    </location>
</feature>
<evidence type="ECO:0000256" key="1">
    <source>
        <dbReference type="SAM" id="MobiDB-lite"/>
    </source>
</evidence>
<dbReference type="EMBL" id="BMRP01000011">
    <property type="protein sequence ID" value="GGU67244.1"/>
    <property type="molecule type" value="Genomic_DNA"/>
</dbReference>
<feature type="compositionally biased region" description="Basic and acidic residues" evidence="1">
    <location>
        <begin position="1"/>
        <end position="27"/>
    </location>
</feature>